<evidence type="ECO:0000256" key="3">
    <source>
        <dbReference type="ARBA" id="ARBA00008682"/>
    </source>
</evidence>
<protein>
    <recommendedName>
        <fullName evidence="4">chitinase</fullName>
        <ecNumber evidence="4">3.2.1.14</ecNumber>
    </recommendedName>
</protein>
<dbReference type="SUPFAM" id="SSF51445">
    <property type="entry name" value="(Trans)glycosidases"/>
    <property type="match status" value="1"/>
</dbReference>
<keyword evidence="10" id="KW-0119">Carbohydrate metabolism</keyword>
<dbReference type="GO" id="GO:0008061">
    <property type="term" value="F:chitin binding"/>
    <property type="evidence" value="ECO:0007669"/>
    <property type="project" value="UniProtKB-UniRule"/>
</dbReference>
<keyword evidence="8" id="KW-0146">Chitin degradation</keyword>
<comment type="caution">
    <text evidence="20">The sequence shown here is derived from an EMBL/GenBank/DDBJ whole genome shotgun (WGS) entry which is preliminary data.</text>
</comment>
<dbReference type="Gene3D" id="3.10.350.10">
    <property type="entry name" value="LysM domain"/>
    <property type="match status" value="2"/>
</dbReference>
<dbReference type="GO" id="GO:0008843">
    <property type="term" value="F:endochitinase activity"/>
    <property type="evidence" value="ECO:0007669"/>
    <property type="project" value="UniProtKB-EC"/>
</dbReference>
<evidence type="ECO:0000256" key="2">
    <source>
        <dbReference type="ARBA" id="ARBA00004613"/>
    </source>
</evidence>
<dbReference type="AlphaFoldDB" id="A0A166QPD6"/>
<evidence type="ECO:0000256" key="14">
    <source>
        <dbReference type="RuleBase" id="RU000489"/>
    </source>
</evidence>
<keyword evidence="13" id="KW-1015">Disulfide bond</keyword>
<dbReference type="CDD" id="cd02878">
    <property type="entry name" value="GH18_zymocin_alpha"/>
    <property type="match status" value="1"/>
</dbReference>
<dbReference type="InterPro" id="IPR001223">
    <property type="entry name" value="Glyco_hydro18_cat"/>
</dbReference>
<dbReference type="InterPro" id="IPR036861">
    <property type="entry name" value="Endochitinase-like_sf"/>
</dbReference>
<dbReference type="InterPro" id="IPR017853">
    <property type="entry name" value="GH"/>
</dbReference>
<evidence type="ECO:0000259" key="19">
    <source>
        <dbReference type="PROSITE" id="PS51910"/>
    </source>
</evidence>
<evidence type="ECO:0000256" key="1">
    <source>
        <dbReference type="ARBA" id="ARBA00000822"/>
    </source>
</evidence>
<dbReference type="PROSITE" id="PS51782">
    <property type="entry name" value="LYSM"/>
    <property type="match status" value="2"/>
</dbReference>
<dbReference type="STRING" id="1573173.A0A166QPD6"/>
<evidence type="ECO:0000256" key="5">
    <source>
        <dbReference type="ARBA" id="ARBA00022525"/>
    </source>
</evidence>
<feature type="disulfide bond" evidence="13">
    <location>
        <begin position="481"/>
        <end position="495"/>
    </location>
</feature>
<feature type="domain" description="LysM" evidence="18">
    <location>
        <begin position="323"/>
        <end position="368"/>
    </location>
</feature>
<dbReference type="InterPro" id="IPR011583">
    <property type="entry name" value="Chitinase_II/V-like_cat"/>
</dbReference>
<reference evidence="20 21" key="1">
    <citation type="submission" date="2015-06" db="EMBL/GenBank/DDBJ databases">
        <title>Survival trade-offs in plant roots during colonization by closely related pathogenic and mutualistic fungi.</title>
        <authorList>
            <person name="Hacquard S."/>
            <person name="Kracher B."/>
            <person name="Hiruma K."/>
            <person name="Weinman A."/>
            <person name="Muench P."/>
            <person name="Garrido Oter R."/>
            <person name="Ver Loren van Themaat E."/>
            <person name="Dallerey J.-F."/>
            <person name="Damm U."/>
            <person name="Henrissat B."/>
            <person name="Lespinet O."/>
            <person name="Thon M."/>
            <person name="Kemen E."/>
            <person name="McHardy A.C."/>
            <person name="Schulze-Lefert P."/>
            <person name="O'Connell R.J."/>
        </authorList>
    </citation>
    <scope>NUCLEOTIDE SEQUENCE [LARGE SCALE GENOMIC DNA]</scope>
    <source>
        <strain evidence="20 21">MAFF 238704</strain>
    </source>
</reference>
<accession>A0A166QPD6</accession>
<feature type="domain" description="LysM" evidence="18">
    <location>
        <begin position="387"/>
        <end position="435"/>
    </location>
</feature>
<evidence type="ECO:0000256" key="11">
    <source>
        <dbReference type="ARBA" id="ARBA00023295"/>
    </source>
</evidence>
<keyword evidence="21" id="KW-1185">Reference proteome</keyword>
<evidence type="ECO:0000256" key="7">
    <source>
        <dbReference type="ARBA" id="ARBA00022801"/>
    </source>
</evidence>
<evidence type="ECO:0000256" key="15">
    <source>
        <dbReference type="SAM" id="MobiDB-lite"/>
    </source>
</evidence>
<dbReference type="GO" id="GO:0000272">
    <property type="term" value="P:polysaccharide catabolic process"/>
    <property type="evidence" value="ECO:0007669"/>
    <property type="project" value="UniProtKB-KW"/>
</dbReference>
<keyword evidence="7 14" id="KW-0378">Hydrolase</keyword>
<dbReference type="PANTHER" id="PTHR47700:SF2">
    <property type="entry name" value="CHITINASE"/>
    <property type="match status" value="1"/>
</dbReference>
<evidence type="ECO:0000256" key="8">
    <source>
        <dbReference type="ARBA" id="ARBA00023024"/>
    </source>
</evidence>
<evidence type="ECO:0000256" key="13">
    <source>
        <dbReference type="PROSITE-ProRule" id="PRU00261"/>
    </source>
</evidence>
<feature type="signal peptide" evidence="16">
    <location>
        <begin position="1"/>
        <end position="19"/>
    </location>
</feature>
<dbReference type="SMART" id="SM00636">
    <property type="entry name" value="Glyco_18"/>
    <property type="match status" value="1"/>
</dbReference>
<comment type="caution">
    <text evidence="13">Lacks conserved residue(s) required for the propagation of feature annotation.</text>
</comment>
<feature type="domain" description="Chitin-binding type-1" evidence="17">
    <location>
        <begin position="448"/>
        <end position="521"/>
    </location>
</feature>
<dbReference type="PROSITE" id="PS01095">
    <property type="entry name" value="GH18_1"/>
    <property type="match status" value="1"/>
</dbReference>
<dbReference type="Gene3D" id="3.10.50.10">
    <property type="match status" value="1"/>
</dbReference>
<evidence type="ECO:0000313" key="21">
    <source>
        <dbReference type="Proteomes" id="UP000076584"/>
    </source>
</evidence>
<evidence type="ECO:0000256" key="9">
    <source>
        <dbReference type="ARBA" id="ARBA00023026"/>
    </source>
</evidence>
<evidence type="ECO:0000256" key="10">
    <source>
        <dbReference type="ARBA" id="ARBA00023277"/>
    </source>
</evidence>
<feature type="domain" description="GH18" evidence="19">
    <location>
        <begin position="533"/>
        <end position="876"/>
    </location>
</feature>
<sequence>MGPRRSLFFLFNLLAGSLAQNETLITKNETYPTEFKTDGFNSTEYKFDLGIKPLVPVGEIEATDPRGSPLVDGCPVLCNAVGPDPAKWTRIHDTDDLKNCEEPLLFDFNICNELSRYITVRACTVGNGPKKSSARRSSLTLPRVLSTRRSGQTVKPQAVEHANAPSNSCGAKKATVQASTLAGPSVLKGGDSAGDAMSHISTYLSNSTHCGSTIVFAKSNSTIVGAFVGAEVENQSAGRIIQTFRGSRNARTVGVFVAETVDSMSRAQEAMQSWASGRCVGIDAAWELAGNLTLGVFAADKSDNVTTIESRSDSLLQARADCTAIQVDSGDICAALASRCGIRGADFLKFNTKTDLCSKLIPKQWVCCSSGTLPDKKPKPDSDGTCATHKIIAKDGCFAIAENYGIKQDDIEKFNKKTWGWAGCSRLQPDQIICVSEGNTPMPLPIEGAACGPQKPGTKKPSGKFNGDDLAKLNQCPLKACCSGWGFCGTTVEFCTESPADTGAPGAFKAGTNGCISNCGTDIVNNDKAPASFSRVGYFQAYNGNRDCLRMDATEIESQFDGLTHVHFAFAGLTTDFNVNIASNVKDQFDKFNKLKPKFKKIISFGGWAESTEPATYQRYRDAVKPANRERFANNVMKFLDDHSLDGVDFDWEYPGAPDMPDIPKGEAVDAQNYLRFLTIMREKMGTGERTLSIALPASFWYLKPFPVDKMAEVLDYFIYMTYDLHGQWDHSNKFANPGCPTGNCLRSHVNLTETENALSMITKAGVPASKIFVGISSYGRSFRMTDPECDGPMCTFTGTPKISDAEPGQCTGTGGYNGTQGNGRTDWAAYMDDVTKANRVKWIKDLNFGGTTDWAIDLAGWFEGPPTLEDLEKKIDEVPSHCRNMALVKILYDRLEKAITEYNEVSKDYDDKFGWYAEWVKDAIDAQLDEFLAIGRGKGLKYMDCTWETRKNKGSGPCEEATLQYDLGLNPGPRQVVFKMRDEDGFYKALLEETGIQKEWIYWRDHAINDPCTVCGPLPTCPQQAQCSMNYYMRKNFPRRISDTGKIDVPNPKEIVDEAIPSIDKLRATF</sequence>
<dbReference type="InterPro" id="IPR018371">
    <property type="entry name" value="Chitin-binding_1_CS"/>
</dbReference>
<dbReference type="InterPro" id="IPR001002">
    <property type="entry name" value="Chitin-bd_1"/>
</dbReference>
<comment type="catalytic activity">
    <reaction evidence="1">
        <text>Random endo-hydrolysis of N-acetyl-beta-D-glucosaminide (1-&gt;4)-beta-linkages in chitin and chitodextrins.</text>
        <dbReference type="EC" id="3.2.1.14"/>
    </reaction>
</comment>
<keyword evidence="9" id="KW-0843">Virulence</keyword>
<dbReference type="Gene3D" id="3.20.20.80">
    <property type="entry name" value="Glycosidases"/>
    <property type="match status" value="1"/>
</dbReference>
<dbReference type="EC" id="3.2.1.14" evidence="4"/>
<dbReference type="PROSITE" id="PS51910">
    <property type="entry name" value="GH18_2"/>
    <property type="match status" value="1"/>
</dbReference>
<gene>
    <name evidence="20" type="ORF">CI238_08868</name>
</gene>
<keyword evidence="11 14" id="KW-0326">Glycosidase</keyword>
<evidence type="ECO:0000256" key="6">
    <source>
        <dbReference type="ARBA" id="ARBA00022669"/>
    </source>
</evidence>
<dbReference type="SUPFAM" id="SSF54556">
    <property type="entry name" value="Chitinase insertion domain"/>
    <property type="match status" value="1"/>
</dbReference>
<dbReference type="Pfam" id="PF00187">
    <property type="entry name" value="Chitin_bind_1"/>
    <property type="match status" value="1"/>
</dbReference>
<evidence type="ECO:0000259" key="18">
    <source>
        <dbReference type="PROSITE" id="PS51782"/>
    </source>
</evidence>
<feature type="disulfide bond" evidence="13">
    <location>
        <begin position="515"/>
        <end position="519"/>
    </location>
</feature>
<dbReference type="InterPro" id="IPR036779">
    <property type="entry name" value="LysM_dom_sf"/>
</dbReference>
<feature type="region of interest" description="Disordered" evidence="15">
    <location>
        <begin position="149"/>
        <end position="171"/>
    </location>
</feature>
<dbReference type="SMART" id="SM00270">
    <property type="entry name" value="ChtBD1"/>
    <property type="match status" value="1"/>
</dbReference>
<dbReference type="EMBL" id="LFIW01002512">
    <property type="protein sequence ID" value="KZL68189.1"/>
    <property type="molecule type" value="Genomic_DNA"/>
</dbReference>
<evidence type="ECO:0000256" key="4">
    <source>
        <dbReference type="ARBA" id="ARBA00012729"/>
    </source>
</evidence>
<evidence type="ECO:0000256" key="16">
    <source>
        <dbReference type="SAM" id="SignalP"/>
    </source>
</evidence>
<dbReference type="InterPro" id="IPR001579">
    <property type="entry name" value="Glyco_hydro_18_chit_AS"/>
</dbReference>
<proteinExistence type="inferred from homology"/>
<dbReference type="CDD" id="cd00035">
    <property type="entry name" value="ChtBD1"/>
    <property type="match status" value="1"/>
</dbReference>
<dbReference type="InterPro" id="IPR018392">
    <property type="entry name" value="LysM"/>
</dbReference>
<dbReference type="SUPFAM" id="SSF54106">
    <property type="entry name" value="LysM domain"/>
    <property type="match status" value="1"/>
</dbReference>
<comment type="subcellular location">
    <subcellularLocation>
        <location evidence="2">Secreted</location>
    </subcellularLocation>
</comment>
<dbReference type="SUPFAM" id="SSF57016">
    <property type="entry name" value="Plant lectins/antimicrobial peptides"/>
    <property type="match status" value="1"/>
</dbReference>
<evidence type="ECO:0000259" key="17">
    <source>
        <dbReference type="PROSITE" id="PS50941"/>
    </source>
</evidence>
<dbReference type="Proteomes" id="UP000076584">
    <property type="component" value="Unassembled WGS sequence"/>
</dbReference>
<dbReference type="PROSITE" id="PS00026">
    <property type="entry name" value="CHIT_BIND_I_1"/>
    <property type="match status" value="1"/>
</dbReference>
<keyword evidence="6 13" id="KW-0147">Chitin-binding</keyword>
<dbReference type="Pfam" id="PF00704">
    <property type="entry name" value="Glyco_hydro_18"/>
    <property type="match status" value="1"/>
</dbReference>
<organism evidence="20 21">
    <name type="scientific">Colletotrichum incanum</name>
    <name type="common">Soybean anthracnose fungus</name>
    <dbReference type="NCBI Taxonomy" id="1573173"/>
    <lineage>
        <taxon>Eukaryota</taxon>
        <taxon>Fungi</taxon>
        <taxon>Dikarya</taxon>
        <taxon>Ascomycota</taxon>
        <taxon>Pezizomycotina</taxon>
        <taxon>Sordariomycetes</taxon>
        <taxon>Hypocreomycetidae</taxon>
        <taxon>Glomerellales</taxon>
        <taxon>Glomerellaceae</taxon>
        <taxon>Colletotrichum</taxon>
        <taxon>Colletotrichum spaethianum species complex</taxon>
    </lineage>
</organism>
<dbReference type="Gene3D" id="3.30.60.10">
    <property type="entry name" value="Endochitinase-like"/>
    <property type="match status" value="1"/>
</dbReference>
<evidence type="ECO:0000313" key="20">
    <source>
        <dbReference type="EMBL" id="KZL68189.1"/>
    </source>
</evidence>
<comment type="similarity">
    <text evidence="3">Belongs to the glycosyl hydrolase 18 family. Chitinase class V subfamily.</text>
</comment>
<dbReference type="SMART" id="SM00257">
    <property type="entry name" value="LysM"/>
    <property type="match status" value="1"/>
</dbReference>
<dbReference type="Pfam" id="PF01476">
    <property type="entry name" value="LysM"/>
    <property type="match status" value="1"/>
</dbReference>
<dbReference type="CDD" id="cd00118">
    <property type="entry name" value="LysM"/>
    <property type="match status" value="1"/>
</dbReference>
<dbReference type="PROSITE" id="PS50941">
    <property type="entry name" value="CHIT_BIND_I_2"/>
    <property type="match status" value="1"/>
</dbReference>
<evidence type="ECO:0000256" key="12">
    <source>
        <dbReference type="ARBA" id="ARBA00023326"/>
    </source>
</evidence>
<dbReference type="InterPro" id="IPR029070">
    <property type="entry name" value="Chitinase_insertion_sf"/>
</dbReference>
<keyword evidence="16" id="KW-0732">Signal</keyword>
<dbReference type="GO" id="GO:0005576">
    <property type="term" value="C:extracellular region"/>
    <property type="evidence" value="ECO:0007669"/>
    <property type="project" value="UniProtKB-SubCell"/>
</dbReference>
<keyword evidence="5" id="KW-0964">Secreted</keyword>
<feature type="disulfide bond" evidence="13">
    <location>
        <begin position="476"/>
        <end position="488"/>
    </location>
</feature>
<feature type="chain" id="PRO_5007878779" description="chitinase" evidence="16">
    <location>
        <begin position="20"/>
        <end position="1071"/>
    </location>
</feature>
<dbReference type="GO" id="GO:0006032">
    <property type="term" value="P:chitin catabolic process"/>
    <property type="evidence" value="ECO:0007669"/>
    <property type="project" value="UniProtKB-KW"/>
</dbReference>
<dbReference type="InterPro" id="IPR053214">
    <property type="entry name" value="LysM12-like"/>
</dbReference>
<keyword evidence="12" id="KW-0624">Polysaccharide degradation</keyword>
<dbReference type="PANTHER" id="PTHR47700">
    <property type="entry name" value="V CHITINASE, PUTATIVE (AFU_ORTHOLOGUE AFUA_6G13720)-RELATED"/>
    <property type="match status" value="1"/>
</dbReference>
<name>A0A166QPD6_COLIC</name>